<reference evidence="3 4" key="1">
    <citation type="submission" date="2024-10" db="EMBL/GenBank/DDBJ databases">
        <title>Updated reference genomes for cyclostephanoid diatoms.</title>
        <authorList>
            <person name="Roberts W.R."/>
            <person name="Alverson A.J."/>
        </authorList>
    </citation>
    <scope>NUCLEOTIDE SEQUENCE [LARGE SCALE GENOMIC DNA]</scope>
    <source>
        <strain evidence="3 4">AJA276-08</strain>
    </source>
</reference>
<accession>A0ABD3PSA0</accession>
<feature type="compositionally biased region" description="Polar residues" evidence="1">
    <location>
        <begin position="508"/>
        <end position="522"/>
    </location>
</feature>
<sequence length="534" mass="58555">MLAPDLDSPSIDGEDDEIFQCTIDPDDVPGGYAGLTRKLDLSRTQKHAFTKMWKEGRLVPGQTKLKLAEIDEATEMGEVAGMEEVEDIEDVAEMGEDVDETTVATDNVLEGLPIVVSNIQIPTELDVEDLLVDGDVNRDRELQTSFGSHVGIKPTLVVKVFDVNDKARSETAMQISDDIFGTNGDPVNLRSQMSACSMGRVDFVPGDNNNVIDQGLYDAPGVITVKIDISLENNSRTDIENAITAKVQDKLQMKLPGPYKHVCTLLRVAMSNAAYAYVNNYISVYQGKYYKDVAVSMHEIGHNFGLGNPHYEDDTGKMCYNPAKNWQIGWYNDRKKMLTPPSQASWETMETIVGIADYQKNNMFPVVLKLETGTSNDYFVGFNRAAGINEDNKEADNQLTIVQSGKNGDSFSQSWLKATLKVSDQYTLENFGGVSGTNIVIILDSIDKQRDGSWQANVKVIKSSSKSSPSRKPSANPTRPPTSKPTSATPTSSSKSSSAESRTGGSDGDQTTMPKSTPTTEPQAKPTKKRKHHQ</sequence>
<organism evidence="3 4">
    <name type="scientific">Stephanodiscus triporus</name>
    <dbReference type="NCBI Taxonomy" id="2934178"/>
    <lineage>
        <taxon>Eukaryota</taxon>
        <taxon>Sar</taxon>
        <taxon>Stramenopiles</taxon>
        <taxon>Ochrophyta</taxon>
        <taxon>Bacillariophyta</taxon>
        <taxon>Coscinodiscophyceae</taxon>
        <taxon>Thalassiosirophycidae</taxon>
        <taxon>Stephanodiscales</taxon>
        <taxon>Stephanodiscaceae</taxon>
        <taxon>Stephanodiscus</taxon>
    </lineage>
</organism>
<evidence type="ECO:0000313" key="4">
    <source>
        <dbReference type="Proteomes" id="UP001530315"/>
    </source>
</evidence>
<dbReference type="EMBL" id="JALLAZ020000656">
    <property type="protein sequence ID" value="KAL3790131.1"/>
    <property type="molecule type" value="Genomic_DNA"/>
</dbReference>
<comment type="caution">
    <text evidence="3">The sequence shown here is derived from an EMBL/GenBank/DDBJ whole genome shotgun (WGS) entry which is preliminary data.</text>
</comment>
<name>A0ABD3PSA0_9STRA</name>
<evidence type="ECO:0000259" key="2">
    <source>
        <dbReference type="Pfam" id="PF05548"/>
    </source>
</evidence>
<protein>
    <recommendedName>
        <fullName evidence="2">Peptidase M11 gametolysin domain-containing protein</fullName>
    </recommendedName>
</protein>
<gene>
    <name evidence="3" type="ORF">ACHAW5_000829</name>
</gene>
<dbReference type="Pfam" id="PF05548">
    <property type="entry name" value="Peptidase_M11"/>
    <property type="match status" value="1"/>
</dbReference>
<feature type="compositionally biased region" description="Low complexity" evidence="1">
    <location>
        <begin position="484"/>
        <end position="504"/>
    </location>
</feature>
<evidence type="ECO:0000256" key="1">
    <source>
        <dbReference type="SAM" id="MobiDB-lite"/>
    </source>
</evidence>
<feature type="domain" description="Peptidase M11 gametolysin" evidence="2">
    <location>
        <begin position="168"/>
        <end position="332"/>
    </location>
</feature>
<evidence type="ECO:0000313" key="3">
    <source>
        <dbReference type="EMBL" id="KAL3790131.1"/>
    </source>
</evidence>
<feature type="region of interest" description="Disordered" evidence="1">
    <location>
        <begin position="458"/>
        <end position="534"/>
    </location>
</feature>
<keyword evidence="4" id="KW-1185">Reference proteome</keyword>
<feature type="compositionally biased region" description="Low complexity" evidence="1">
    <location>
        <begin position="462"/>
        <end position="474"/>
    </location>
</feature>
<dbReference type="Proteomes" id="UP001530315">
    <property type="component" value="Unassembled WGS sequence"/>
</dbReference>
<proteinExistence type="predicted"/>
<dbReference type="InterPro" id="IPR008752">
    <property type="entry name" value="Peptidase_M11"/>
</dbReference>
<dbReference type="AlphaFoldDB" id="A0ABD3PSA0"/>
<dbReference type="SUPFAM" id="SSF55486">
    <property type="entry name" value="Metalloproteases ('zincins'), catalytic domain"/>
    <property type="match status" value="1"/>
</dbReference>